<dbReference type="InterPro" id="IPR007365">
    <property type="entry name" value="TFR-like_dimer_dom"/>
</dbReference>
<evidence type="ECO:0000313" key="8">
    <source>
        <dbReference type="Proteomes" id="UP001629113"/>
    </source>
</evidence>
<dbReference type="InterPro" id="IPR036757">
    <property type="entry name" value="TFR-like_dimer_dom_sf"/>
</dbReference>
<dbReference type="PANTHER" id="PTHR10404">
    <property type="entry name" value="N-ACETYLATED-ALPHA-LINKED ACIDIC DIPEPTIDASE"/>
    <property type="match status" value="1"/>
</dbReference>
<dbReference type="SUPFAM" id="SSF53187">
    <property type="entry name" value="Zn-dependent exopeptidases"/>
    <property type="match status" value="1"/>
</dbReference>
<dbReference type="Proteomes" id="UP001629113">
    <property type="component" value="Unassembled WGS sequence"/>
</dbReference>
<dbReference type="InterPro" id="IPR046450">
    <property type="entry name" value="PA_dom_sf"/>
</dbReference>
<evidence type="ECO:0000256" key="2">
    <source>
        <dbReference type="SAM" id="MobiDB-lite"/>
    </source>
</evidence>
<keyword evidence="8" id="KW-1185">Reference proteome</keyword>
<dbReference type="Pfam" id="PF02225">
    <property type="entry name" value="PA"/>
    <property type="match status" value="1"/>
</dbReference>
<evidence type="ECO:0000256" key="1">
    <source>
        <dbReference type="ARBA" id="ARBA00005634"/>
    </source>
</evidence>
<feature type="chain" id="PRO_5047247970" evidence="3">
    <location>
        <begin position="18"/>
        <end position="711"/>
    </location>
</feature>
<reference evidence="7 8" key="1">
    <citation type="submission" date="2024-06" db="EMBL/GenBank/DDBJ databases">
        <title>Complete genome of Phlyctema vagabunda strain 19-DSS-EL-015.</title>
        <authorList>
            <person name="Fiorenzani C."/>
        </authorList>
    </citation>
    <scope>NUCLEOTIDE SEQUENCE [LARGE SCALE GENOMIC DNA]</scope>
    <source>
        <strain evidence="7 8">19-DSS-EL-015</strain>
    </source>
</reference>
<evidence type="ECO:0000259" key="6">
    <source>
        <dbReference type="Pfam" id="PF04389"/>
    </source>
</evidence>
<evidence type="ECO:0000259" key="5">
    <source>
        <dbReference type="Pfam" id="PF04253"/>
    </source>
</evidence>
<evidence type="ECO:0000256" key="3">
    <source>
        <dbReference type="SAM" id="SignalP"/>
    </source>
</evidence>
<dbReference type="InterPro" id="IPR039373">
    <property type="entry name" value="Peptidase_M28B"/>
</dbReference>
<comment type="similarity">
    <text evidence="1">Belongs to the peptidase M28 family. M28B subfamily.</text>
</comment>
<comment type="caution">
    <text evidence="7">The sequence shown here is derived from an EMBL/GenBank/DDBJ whole genome shotgun (WGS) entry which is preliminary data.</text>
</comment>
<organism evidence="7 8">
    <name type="scientific">Phlyctema vagabunda</name>
    <dbReference type="NCBI Taxonomy" id="108571"/>
    <lineage>
        <taxon>Eukaryota</taxon>
        <taxon>Fungi</taxon>
        <taxon>Dikarya</taxon>
        <taxon>Ascomycota</taxon>
        <taxon>Pezizomycotina</taxon>
        <taxon>Leotiomycetes</taxon>
        <taxon>Helotiales</taxon>
        <taxon>Dermateaceae</taxon>
        <taxon>Phlyctema</taxon>
    </lineage>
</organism>
<evidence type="ECO:0000313" key="7">
    <source>
        <dbReference type="EMBL" id="KAL3419442.1"/>
    </source>
</evidence>
<dbReference type="PANTHER" id="PTHR10404:SF46">
    <property type="entry name" value="VACUOLAR PROTEIN SORTING-ASSOCIATED PROTEIN 70"/>
    <property type="match status" value="1"/>
</dbReference>
<feature type="region of interest" description="Disordered" evidence="2">
    <location>
        <begin position="249"/>
        <end position="275"/>
    </location>
</feature>
<dbReference type="PROSITE" id="PS51257">
    <property type="entry name" value="PROKAR_LIPOPROTEIN"/>
    <property type="match status" value="1"/>
</dbReference>
<dbReference type="CDD" id="cd08022">
    <property type="entry name" value="M28_PSMA_like"/>
    <property type="match status" value="1"/>
</dbReference>
<dbReference type="SUPFAM" id="SSF52025">
    <property type="entry name" value="PA domain"/>
    <property type="match status" value="1"/>
</dbReference>
<gene>
    <name evidence="7" type="ORF">PVAG01_09664</name>
</gene>
<dbReference type="Gene3D" id="3.40.630.10">
    <property type="entry name" value="Zn peptidases"/>
    <property type="match status" value="1"/>
</dbReference>
<dbReference type="Pfam" id="PF04253">
    <property type="entry name" value="TFR_dimer"/>
    <property type="match status" value="1"/>
</dbReference>
<dbReference type="CDD" id="cd02121">
    <property type="entry name" value="PA_GCPII_like"/>
    <property type="match status" value="1"/>
</dbReference>
<accession>A0ABR4P863</accession>
<dbReference type="EMBL" id="JBFCZG010000008">
    <property type="protein sequence ID" value="KAL3419442.1"/>
    <property type="molecule type" value="Genomic_DNA"/>
</dbReference>
<feature type="domain" description="Transferrin receptor-like dimerisation" evidence="5">
    <location>
        <begin position="597"/>
        <end position="709"/>
    </location>
</feature>
<protein>
    <submittedName>
        <fullName evidence="7">Glutamate carboxypeptidase-like protein 2</fullName>
    </submittedName>
</protein>
<evidence type="ECO:0000259" key="4">
    <source>
        <dbReference type="Pfam" id="PF02225"/>
    </source>
</evidence>
<feature type="signal peptide" evidence="3">
    <location>
        <begin position="1"/>
        <end position="17"/>
    </location>
</feature>
<keyword evidence="3" id="KW-0732">Signal</keyword>
<name>A0ABR4P863_9HELO</name>
<feature type="domain" description="Peptidase M28" evidence="6">
    <location>
        <begin position="345"/>
        <end position="535"/>
    </location>
</feature>
<feature type="domain" description="PA" evidence="4">
    <location>
        <begin position="170"/>
        <end position="234"/>
    </location>
</feature>
<dbReference type="Gene3D" id="1.20.930.40">
    <property type="entry name" value="Transferrin receptor-like, dimerisation domain"/>
    <property type="match status" value="1"/>
</dbReference>
<sequence length="711" mass="77768">MRRYLFVSLSLATITYGCLREFHPPARHSHRSSVVKRQADFPPVLSEQETLLVNSFDNNTIDEWSYYYTHEDKLAGLGKDAAQWTADKWSEYGFESHLAEYQVYLSYPVSASLHVTFANGTTQEISLVEDKLPEDDVTNWENNQPTFHGFSASGDVTAEYVYIGRGQQVDFDRLIELGVELEGKIALAKYGGPFRGLKVKNAQEHGMIGTIIFSDIDGDGEITAANGYAAYPDGPARNPTAVQKGSVMFLSTSPGDPTTPGYPSKEGVPRADSSRVTPHIPSIPISYTAGQALLQALDGHGISGEVVNRTSWVGALNTTYSTGPAPGITLSLHNLMEPKITPIWNAIGYINGTNSDETIVIGNHRDTWMIGGAGDPNSGSAVLMELSKAFGKLLESGWKPKRNIVLASWDAEEYGLIGSTEWVEEYVNWLTDTSVAYLNVDVAVSGPVPDLSATPELHTIATELFQKVIHPNYGAFNQSLYDAWFAVSEGTVGVLGSGSDYTSFLHSGISSLDIGAGGGPTDPVWHYHSNYDTYHWMTNFGDPGFHVHAAIGQFLTLLAFHLTDDDILPLDLPNYAIELRGYYDDLLEVIEEAEVELDTSELSDAIDIFKTRAEEVKALEQQAVLTSDADLITVVNHKYRDFQRGFISQGGLPTREFFRHVVTAPGLDTGYAPVTYPGITEAVQGGNLSIAEDWVGRTARGIIRASEIIKT</sequence>
<dbReference type="InterPro" id="IPR007484">
    <property type="entry name" value="Peptidase_M28"/>
</dbReference>
<dbReference type="SUPFAM" id="SSF47672">
    <property type="entry name" value="Transferrin receptor-like dimerisation domain"/>
    <property type="match status" value="1"/>
</dbReference>
<dbReference type="Gene3D" id="3.50.30.30">
    <property type="match status" value="1"/>
</dbReference>
<dbReference type="Pfam" id="PF04389">
    <property type="entry name" value="Peptidase_M28"/>
    <property type="match status" value="1"/>
</dbReference>
<proteinExistence type="inferred from homology"/>
<dbReference type="InterPro" id="IPR003137">
    <property type="entry name" value="PA_domain"/>
</dbReference>